<dbReference type="InterPro" id="IPR038501">
    <property type="entry name" value="Spore_GerAC_C_sf"/>
</dbReference>
<dbReference type="EMBL" id="LVWI01000002">
    <property type="protein sequence ID" value="OKP91009.1"/>
    <property type="molecule type" value="Genomic_DNA"/>
</dbReference>
<evidence type="ECO:0000256" key="6">
    <source>
        <dbReference type="ARBA" id="ARBA00023139"/>
    </source>
</evidence>
<keyword evidence="3" id="KW-0309">Germination</keyword>
<feature type="domain" description="Spore germination GerAC-like C-terminal" evidence="8">
    <location>
        <begin position="212"/>
        <end position="380"/>
    </location>
</feature>
<dbReference type="InterPro" id="IPR008844">
    <property type="entry name" value="Spore_GerAC-like"/>
</dbReference>
<reference evidence="10 11" key="1">
    <citation type="submission" date="2016-03" db="EMBL/GenBank/DDBJ databases">
        <authorList>
            <person name="Sant'Anna F.H."/>
            <person name="Ambrosini A."/>
            <person name="Souza R."/>
            <person name="Bach E."/>
            <person name="Fernandes G."/>
            <person name="Balsanelli E."/>
            <person name="Baura V.A."/>
            <person name="Souza E.M."/>
            <person name="Passaglia L."/>
        </authorList>
    </citation>
    <scope>NUCLEOTIDE SEQUENCE [LARGE SCALE GENOMIC DNA]</scope>
    <source>
        <strain evidence="10 11">P26E</strain>
    </source>
</reference>
<comment type="caution">
    <text evidence="10">The sequence shown here is derived from an EMBL/GenBank/DDBJ whole genome shotgun (WGS) entry which is preliminary data.</text>
</comment>
<dbReference type="PANTHER" id="PTHR35789:SF1">
    <property type="entry name" value="SPORE GERMINATION PROTEIN B3"/>
    <property type="match status" value="1"/>
</dbReference>
<evidence type="ECO:0000256" key="1">
    <source>
        <dbReference type="ARBA" id="ARBA00004635"/>
    </source>
</evidence>
<evidence type="ECO:0000256" key="4">
    <source>
        <dbReference type="ARBA" id="ARBA00022729"/>
    </source>
</evidence>
<dbReference type="InterPro" id="IPR046953">
    <property type="entry name" value="Spore_GerAC-like_C"/>
</dbReference>
<evidence type="ECO:0008006" key="12">
    <source>
        <dbReference type="Google" id="ProtNLM"/>
    </source>
</evidence>
<accession>A0ABX3ESU7</accession>
<organism evidence="10 11">
    <name type="scientific">Paenibacillus helianthi</name>
    <dbReference type="NCBI Taxonomy" id="1349432"/>
    <lineage>
        <taxon>Bacteria</taxon>
        <taxon>Bacillati</taxon>
        <taxon>Bacillota</taxon>
        <taxon>Bacilli</taxon>
        <taxon>Bacillales</taxon>
        <taxon>Paenibacillaceae</taxon>
        <taxon>Paenibacillus</taxon>
    </lineage>
</organism>
<evidence type="ECO:0000256" key="7">
    <source>
        <dbReference type="ARBA" id="ARBA00023288"/>
    </source>
</evidence>
<dbReference type="PROSITE" id="PS51257">
    <property type="entry name" value="PROKAR_LIPOPROTEIN"/>
    <property type="match status" value="1"/>
</dbReference>
<evidence type="ECO:0000313" key="10">
    <source>
        <dbReference type="EMBL" id="OKP91009.1"/>
    </source>
</evidence>
<dbReference type="Gene3D" id="6.20.190.10">
    <property type="entry name" value="Nutrient germinant receptor protein C, domain 1"/>
    <property type="match status" value="1"/>
</dbReference>
<dbReference type="NCBIfam" id="TIGR02887">
    <property type="entry name" value="spore_ger_x_C"/>
    <property type="match status" value="1"/>
</dbReference>
<evidence type="ECO:0000259" key="8">
    <source>
        <dbReference type="Pfam" id="PF05504"/>
    </source>
</evidence>
<evidence type="ECO:0000256" key="3">
    <source>
        <dbReference type="ARBA" id="ARBA00022544"/>
    </source>
</evidence>
<gene>
    <name evidence="10" type="ORF">A3844_03950</name>
</gene>
<proteinExistence type="inferred from homology"/>
<comment type="similarity">
    <text evidence="2">Belongs to the GerABKC lipoprotein family.</text>
</comment>
<dbReference type="PANTHER" id="PTHR35789">
    <property type="entry name" value="SPORE GERMINATION PROTEIN B3"/>
    <property type="match status" value="1"/>
</dbReference>
<dbReference type="InterPro" id="IPR057336">
    <property type="entry name" value="GerAC_N"/>
</dbReference>
<evidence type="ECO:0000313" key="11">
    <source>
        <dbReference type="Proteomes" id="UP000186058"/>
    </source>
</evidence>
<protein>
    <recommendedName>
        <fullName evidence="12">Ger(X)C family spore germination protein</fullName>
    </recommendedName>
</protein>
<name>A0ABX3ESU7_9BACL</name>
<dbReference type="Proteomes" id="UP000186058">
    <property type="component" value="Unassembled WGS sequence"/>
</dbReference>
<dbReference type="Gene3D" id="3.30.300.210">
    <property type="entry name" value="Nutrient germinant receptor protein C, domain 3"/>
    <property type="match status" value="1"/>
</dbReference>
<keyword evidence="7" id="KW-0449">Lipoprotein</keyword>
<evidence type="ECO:0000256" key="2">
    <source>
        <dbReference type="ARBA" id="ARBA00007886"/>
    </source>
</evidence>
<evidence type="ECO:0000256" key="5">
    <source>
        <dbReference type="ARBA" id="ARBA00023136"/>
    </source>
</evidence>
<keyword evidence="11" id="KW-1185">Reference proteome</keyword>
<keyword evidence="4" id="KW-0732">Signal</keyword>
<feature type="domain" description="Spore germination protein N-terminal" evidence="9">
    <location>
        <begin position="24"/>
        <end position="202"/>
    </location>
</feature>
<sequence>MRTDKTLYIYTLLLLLVFLTGCWDRKEIEEVGIVLGIGLDQSDEKESNHQSISMLHQFAVPKQFAASDTGTSQKDYINLVSEGDTVLKNIREMSTRADRPPSYEHLRIIVISQALARDIDLKRITNFVLRNTDTRRSIRVVIDEGNAKDIFEKRGISTNPALLLRALSDNYKTSLTMPSESKLGDISEKLTGKTSFIVPGVETTDAGVKSAGGAVIKGSLAKMIGWLDEEEVAGLNILKGEKRQNGIVKGTDPKSGEAIVYEIRTIKSKIKPKFKGNHISFEVKIHTVGKLREDWVDPGNAFKSELIKRAEQATEASIRESVGKTLSKMQKSLKVDVAGFGTKVRIENPRIWNKLKEDWDEEFSEMPVEVKVNVKIQEFGTKGAKNG</sequence>
<evidence type="ECO:0000259" key="9">
    <source>
        <dbReference type="Pfam" id="PF25198"/>
    </source>
</evidence>
<dbReference type="RefSeq" id="WP_167374624.1">
    <property type="nucleotide sequence ID" value="NZ_LVWI01000002.1"/>
</dbReference>
<keyword evidence="6" id="KW-0564">Palmitate</keyword>
<comment type="subcellular location">
    <subcellularLocation>
        <location evidence="1">Membrane</location>
        <topology evidence="1">Lipid-anchor</topology>
    </subcellularLocation>
</comment>
<dbReference type="Pfam" id="PF25198">
    <property type="entry name" value="Spore_GerAC_N"/>
    <property type="match status" value="1"/>
</dbReference>
<keyword evidence="5" id="KW-0472">Membrane</keyword>
<dbReference type="Pfam" id="PF05504">
    <property type="entry name" value="Spore_GerAC"/>
    <property type="match status" value="1"/>
</dbReference>